<evidence type="ECO:0000313" key="2">
    <source>
        <dbReference type="RefSeq" id="XP_017876161.1"/>
    </source>
</evidence>
<dbReference type="Proteomes" id="UP000694925">
    <property type="component" value="Unplaced"/>
</dbReference>
<dbReference type="GeneID" id="108622645"/>
<evidence type="ECO:0000313" key="1">
    <source>
        <dbReference type="Proteomes" id="UP000694925"/>
    </source>
</evidence>
<protein>
    <submittedName>
        <fullName evidence="2">Uncharacterized protein LOC108622645</fullName>
    </submittedName>
</protein>
<dbReference type="AlphaFoldDB" id="A0AAJ7N3P9"/>
<organism evidence="1 2">
    <name type="scientific">Ceratina calcarata</name>
    <dbReference type="NCBI Taxonomy" id="156304"/>
    <lineage>
        <taxon>Eukaryota</taxon>
        <taxon>Metazoa</taxon>
        <taxon>Ecdysozoa</taxon>
        <taxon>Arthropoda</taxon>
        <taxon>Hexapoda</taxon>
        <taxon>Insecta</taxon>
        <taxon>Pterygota</taxon>
        <taxon>Neoptera</taxon>
        <taxon>Endopterygota</taxon>
        <taxon>Hymenoptera</taxon>
        <taxon>Apocrita</taxon>
        <taxon>Aculeata</taxon>
        <taxon>Apoidea</taxon>
        <taxon>Anthophila</taxon>
        <taxon>Apidae</taxon>
        <taxon>Ceratina</taxon>
        <taxon>Zadontomerus</taxon>
    </lineage>
</organism>
<gene>
    <name evidence="2" type="primary">LOC108622645</name>
</gene>
<dbReference type="KEGG" id="ccal:108622645"/>
<accession>A0AAJ7N3P9</accession>
<sequence>MLEKTEENVDSDSNLVRIKLIADKRTILEKQFLQVQEEIKICFAQLAQTVRAREKQLLRQSEAIYRQQLSLALSSHEILSPSIVVLNDRDILDEQIKQFGRIELTGSNTTVITDLEPYKIEEYQDINKDHVSFDKSIKNSETLPNTKNEFPIITEDEQIDNIPIVLKSSSVTNLTGTSAYTTSSHETSFEKDEHCLKLKDTSKTGKFEKVEDCVSQVTDLNEQESTKNCRNSGKNIIEDQQNHGHTEQVQQWLDQILLETEIEPTIHEMEKLPEISEAYVCTKFQVET</sequence>
<proteinExistence type="predicted"/>
<name>A0AAJ7N3P9_9HYME</name>
<reference evidence="2" key="1">
    <citation type="submission" date="2025-08" db="UniProtKB">
        <authorList>
            <consortium name="RefSeq"/>
        </authorList>
    </citation>
    <scope>IDENTIFICATION</scope>
    <source>
        <tissue evidence="2">Whole body</tissue>
    </source>
</reference>
<dbReference type="RefSeq" id="XP_017876161.1">
    <property type="nucleotide sequence ID" value="XM_018020672.2"/>
</dbReference>
<keyword evidence="1" id="KW-1185">Reference proteome</keyword>